<reference evidence="3" key="1">
    <citation type="journal article" date="2019" name="Int. J. Syst. Evol. Microbiol.">
        <title>The Global Catalogue of Microorganisms (GCM) 10K type strain sequencing project: providing services to taxonomists for standard genome sequencing and annotation.</title>
        <authorList>
            <consortium name="The Broad Institute Genomics Platform"/>
            <consortium name="The Broad Institute Genome Sequencing Center for Infectious Disease"/>
            <person name="Wu L."/>
            <person name="Ma J."/>
        </authorList>
    </citation>
    <scope>NUCLEOTIDE SEQUENCE [LARGE SCALE GENOMIC DNA]</scope>
    <source>
        <strain evidence="3">CCUG 50347</strain>
    </source>
</reference>
<dbReference type="Pfam" id="PF03625">
    <property type="entry name" value="DUF302"/>
    <property type="match status" value="1"/>
</dbReference>
<dbReference type="SUPFAM" id="SSF103247">
    <property type="entry name" value="TT1751-like"/>
    <property type="match status" value="1"/>
</dbReference>
<dbReference type="EMBL" id="JBHSIM010000045">
    <property type="protein sequence ID" value="MFC4834973.1"/>
    <property type="molecule type" value="Genomic_DNA"/>
</dbReference>
<dbReference type="InterPro" id="IPR035923">
    <property type="entry name" value="TT1751-like_sf"/>
</dbReference>
<keyword evidence="3" id="KW-1185">Reference proteome</keyword>
<evidence type="ECO:0000313" key="2">
    <source>
        <dbReference type="EMBL" id="MFC4834973.1"/>
    </source>
</evidence>
<dbReference type="Proteomes" id="UP001595909">
    <property type="component" value="Unassembled WGS sequence"/>
</dbReference>
<evidence type="ECO:0000313" key="3">
    <source>
        <dbReference type="Proteomes" id="UP001595909"/>
    </source>
</evidence>
<comment type="caution">
    <text evidence="2">The sequence shown here is derived from an EMBL/GenBank/DDBJ whole genome shotgun (WGS) entry which is preliminary data.</text>
</comment>
<accession>A0ABV9RNW3</accession>
<dbReference type="RefSeq" id="WP_378015009.1">
    <property type="nucleotide sequence ID" value="NZ_BAABHN010000045.1"/>
</dbReference>
<name>A0ABV9RNW3_9PSEU</name>
<evidence type="ECO:0000259" key="1">
    <source>
        <dbReference type="Pfam" id="PF03625"/>
    </source>
</evidence>
<dbReference type="InterPro" id="IPR005180">
    <property type="entry name" value="DUF302"/>
</dbReference>
<proteinExistence type="predicted"/>
<feature type="domain" description="DUF302" evidence="1">
    <location>
        <begin position="6"/>
        <end position="31"/>
    </location>
</feature>
<gene>
    <name evidence="2" type="ORF">ACFPEL_21365</name>
</gene>
<protein>
    <submittedName>
        <fullName evidence="2">DUF302 domain-containing protein</fullName>
    </submittedName>
</protein>
<dbReference type="Gene3D" id="3.30.310.70">
    <property type="entry name" value="TT1751-like domain"/>
    <property type="match status" value="1"/>
</dbReference>
<organism evidence="2 3">
    <name type="scientific">Actinomycetospora chibensis</name>
    <dbReference type="NCBI Taxonomy" id="663606"/>
    <lineage>
        <taxon>Bacteria</taxon>
        <taxon>Bacillati</taxon>
        <taxon>Actinomycetota</taxon>
        <taxon>Actinomycetes</taxon>
        <taxon>Pseudonocardiales</taxon>
        <taxon>Pseudonocardiaceae</taxon>
        <taxon>Actinomycetospora</taxon>
    </lineage>
</organism>
<sequence length="84" mass="8890">MDVQVTRRLSANPEVGLLLPCNIAVRRSVGRSIDLAVDPGALLGVAAVTGVELRQTASDADTRLRSTASLRRWVAPTPPDRATA</sequence>